<protein>
    <submittedName>
        <fullName evidence="1">RabGAP/TBC</fullName>
    </submittedName>
</protein>
<name>A0ACB8R2K4_9AGAM</name>
<reference evidence="1" key="2">
    <citation type="journal article" date="2022" name="New Phytol.">
        <title>Evolutionary transition to the ectomycorrhizal habit in the genomes of a hyperdiverse lineage of mushroom-forming fungi.</title>
        <authorList>
            <person name="Looney B."/>
            <person name="Miyauchi S."/>
            <person name="Morin E."/>
            <person name="Drula E."/>
            <person name="Courty P.E."/>
            <person name="Kohler A."/>
            <person name="Kuo A."/>
            <person name="LaButti K."/>
            <person name="Pangilinan J."/>
            <person name="Lipzen A."/>
            <person name="Riley R."/>
            <person name="Andreopoulos W."/>
            <person name="He G."/>
            <person name="Johnson J."/>
            <person name="Nolan M."/>
            <person name="Tritt A."/>
            <person name="Barry K.W."/>
            <person name="Grigoriev I.V."/>
            <person name="Nagy L.G."/>
            <person name="Hibbett D."/>
            <person name="Henrissat B."/>
            <person name="Matheny P.B."/>
            <person name="Labbe J."/>
            <person name="Martin F.M."/>
        </authorList>
    </citation>
    <scope>NUCLEOTIDE SEQUENCE</scope>
    <source>
        <strain evidence="1">FP105234-sp</strain>
    </source>
</reference>
<proteinExistence type="predicted"/>
<keyword evidence="2" id="KW-1185">Reference proteome</keyword>
<dbReference type="EMBL" id="MU276526">
    <property type="protein sequence ID" value="KAI0038339.1"/>
    <property type="molecule type" value="Genomic_DNA"/>
</dbReference>
<comment type="caution">
    <text evidence="1">The sequence shown here is derived from an EMBL/GenBank/DDBJ whole genome shotgun (WGS) entry which is preliminary data.</text>
</comment>
<evidence type="ECO:0000313" key="1">
    <source>
        <dbReference type="EMBL" id="KAI0038339.1"/>
    </source>
</evidence>
<dbReference type="Proteomes" id="UP000814033">
    <property type="component" value="Unassembled WGS sequence"/>
</dbReference>
<gene>
    <name evidence="1" type="ORF">FA95DRAFT_1505806</name>
</gene>
<sequence length="475" mass="52433">MARASRSSLRRRTSVDTDVSNHSDARSVTSPIPASSSGVVRNTSLRSKLSLSALRAKSSTQNFRDEKPTFEDAAQRDNETVQVEDLDFELVRPSIPAARASEDSSIYGRSSINGDAKADRPTFLRAESPASSTSGFPLRSPASGSEKGIPQPRGATVEAHRARELKWISAMASTPSSQARKSKKIRKLLQDGVPASVRYQVWAHLTDSKAKRIDGLYGQLSKREKVPAFADIERDVRQCFPTDARMSEPGGPIVSLLHAYLSMVPDIQYHKGLAYIAGQLLLQSPEEDAFWIFISLMDTHLRPYFSPNAIQMDVDASLFAKALEVADASVAKKLFVDMSIQPVRVIRPWFSSLFVEALPTEYFQRVWDIFLSEGIVYLIRVGLAILTLCRRVVLDGKGEGQVLNILARPPAILMSSSPDNLIELANSFKVKDDDIRKQRVKMEAQLKRQTQSRLAATAPGQRASAQPPSISLPRA</sequence>
<evidence type="ECO:0000313" key="2">
    <source>
        <dbReference type="Proteomes" id="UP000814033"/>
    </source>
</evidence>
<accession>A0ACB8R2K4</accession>
<organism evidence="1 2">
    <name type="scientific">Auriscalpium vulgare</name>
    <dbReference type="NCBI Taxonomy" id="40419"/>
    <lineage>
        <taxon>Eukaryota</taxon>
        <taxon>Fungi</taxon>
        <taxon>Dikarya</taxon>
        <taxon>Basidiomycota</taxon>
        <taxon>Agaricomycotina</taxon>
        <taxon>Agaricomycetes</taxon>
        <taxon>Russulales</taxon>
        <taxon>Auriscalpiaceae</taxon>
        <taxon>Auriscalpium</taxon>
    </lineage>
</organism>
<reference evidence="1" key="1">
    <citation type="submission" date="2021-02" db="EMBL/GenBank/DDBJ databases">
        <authorList>
            <consortium name="DOE Joint Genome Institute"/>
            <person name="Ahrendt S."/>
            <person name="Looney B.P."/>
            <person name="Miyauchi S."/>
            <person name="Morin E."/>
            <person name="Drula E."/>
            <person name="Courty P.E."/>
            <person name="Chicoki N."/>
            <person name="Fauchery L."/>
            <person name="Kohler A."/>
            <person name="Kuo A."/>
            <person name="Labutti K."/>
            <person name="Pangilinan J."/>
            <person name="Lipzen A."/>
            <person name="Riley R."/>
            <person name="Andreopoulos W."/>
            <person name="He G."/>
            <person name="Johnson J."/>
            <person name="Barry K.W."/>
            <person name="Grigoriev I.V."/>
            <person name="Nagy L."/>
            <person name="Hibbett D."/>
            <person name="Henrissat B."/>
            <person name="Matheny P.B."/>
            <person name="Labbe J."/>
            <person name="Martin F."/>
        </authorList>
    </citation>
    <scope>NUCLEOTIDE SEQUENCE</scope>
    <source>
        <strain evidence="1">FP105234-sp</strain>
    </source>
</reference>